<accession>A0A3N4LHM2</accession>
<dbReference type="PANTHER" id="PTHR45705:SF1">
    <property type="entry name" value="FI20236P1"/>
    <property type="match status" value="1"/>
</dbReference>
<evidence type="ECO:0000256" key="1">
    <source>
        <dbReference type="PROSITE-ProRule" id="PRU00288"/>
    </source>
</evidence>
<organism evidence="4 5">
    <name type="scientific">Terfezia boudieri ATCC MYA-4762</name>
    <dbReference type="NCBI Taxonomy" id="1051890"/>
    <lineage>
        <taxon>Eukaryota</taxon>
        <taxon>Fungi</taxon>
        <taxon>Dikarya</taxon>
        <taxon>Ascomycota</taxon>
        <taxon>Pezizomycotina</taxon>
        <taxon>Pezizomycetes</taxon>
        <taxon>Pezizales</taxon>
        <taxon>Pezizaceae</taxon>
        <taxon>Terfezia</taxon>
    </lineage>
</organism>
<evidence type="ECO:0000313" key="4">
    <source>
        <dbReference type="EMBL" id="RPB20942.1"/>
    </source>
</evidence>
<dbReference type="CDD" id="cd08839">
    <property type="entry name" value="ArfGap_SMAP"/>
    <property type="match status" value="1"/>
</dbReference>
<dbReference type="InterPro" id="IPR037278">
    <property type="entry name" value="ARFGAP/RecO"/>
</dbReference>
<name>A0A3N4LHM2_9PEZI</name>
<feature type="region of interest" description="Disordered" evidence="2">
    <location>
        <begin position="454"/>
        <end position="477"/>
    </location>
</feature>
<feature type="compositionally biased region" description="Polar residues" evidence="2">
    <location>
        <begin position="269"/>
        <end position="288"/>
    </location>
</feature>
<keyword evidence="1" id="KW-0863">Zinc-finger</keyword>
<feature type="domain" description="Arf-GAP" evidence="3">
    <location>
        <begin position="17"/>
        <end position="144"/>
    </location>
</feature>
<dbReference type="InterPro" id="IPR051718">
    <property type="entry name" value="ARF_GTPase-activating"/>
</dbReference>
<feature type="compositionally biased region" description="Polar residues" evidence="2">
    <location>
        <begin position="229"/>
        <end position="243"/>
    </location>
</feature>
<keyword evidence="5" id="KW-1185">Reference proteome</keyword>
<dbReference type="FunFam" id="1.10.220.150:FF:000010">
    <property type="entry name" value="Stromal membrane-associated protein"/>
    <property type="match status" value="1"/>
</dbReference>
<dbReference type="GO" id="GO:0005737">
    <property type="term" value="C:cytoplasm"/>
    <property type="evidence" value="ECO:0007669"/>
    <property type="project" value="TreeGrafter"/>
</dbReference>
<evidence type="ECO:0000313" key="5">
    <source>
        <dbReference type="Proteomes" id="UP000267821"/>
    </source>
</evidence>
<evidence type="ECO:0000259" key="3">
    <source>
        <dbReference type="PROSITE" id="PS50115"/>
    </source>
</evidence>
<dbReference type="AlphaFoldDB" id="A0A3N4LHM2"/>
<dbReference type="PANTHER" id="PTHR45705">
    <property type="entry name" value="FI20236P1"/>
    <property type="match status" value="1"/>
</dbReference>
<sequence>MASRRQNPAAEKGAANQQVINSLLKLPGNKYCADCKRNKLPRWASWNLGVFICIRCSGIHRGMGTHISRVKSVDLDSWTDEQLASMVKWGNTKANKYWEANLAAGHIPSEAKIENFVRTKYESKRWVMDGPMPDPGTLSDGDEEEAAVKQQLENCQSSSSAPPPRAASAPPKKSEVNLFDDGLESDKPISQPGGLRNQVAGKGEPAPPKSSKPGDSLLGLDDFFGPAQQAITRPDSVNSSPAPKSNRPDLKTSILSLYSSAPKQPVRQGHQSIPSFGSSASPPVQQSAFGDFNDAFSGLNFSPNPQPHAPQPQKPNAFANLTSAMTRSPPVAPQVTPAQSGGFFGTPAAKKPTNSTSTAASSGLNDLFALSSPLQQQSTLNSAAKPVLTSNFPAFDNAWSSPSPAAPVQTQANVWGASNNSIASNAFAGLGTSHLSLGKKDDDDFGAFTGIGAAGSSSGFGASAAKVDDDPFANVWK</sequence>
<dbReference type="Gene3D" id="1.10.220.150">
    <property type="entry name" value="Arf GTPase activating protein"/>
    <property type="match status" value="1"/>
</dbReference>
<evidence type="ECO:0000256" key="2">
    <source>
        <dbReference type="SAM" id="MobiDB-lite"/>
    </source>
</evidence>
<keyword evidence="1" id="KW-0862">Zinc</keyword>
<feature type="compositionally biased region" description="Low complexity" evidence="2">
    <location>
        <begin position="454"/>
        <end position="465"/>
    </location>
</feature>
<dbReference type="STRING" id="1051890.A0A3N4LHM2"/>
<dbReference type="PRINTS" id="PR00405">
    <property type="entry name" value="REVINTRACTNG"/>
</dbReference>
<feature type="region of interest" description="Disordered" evidence="2">
    <location>
        <begin position="127"/>
        <end position="360"/>
    </location>
</feature>
<dbReference type="InterPro" id="IPR038508">
    <property type="entry name" value="ArfGAP_dom_sf"/>
</dbReference>
<feature type="compositionally biased region" description="Polar residues" evidence="2">
    <location>
        <begin position="253"/>
        <end position="262"/>
    </location>
</feature>
<dbReference type="InterPro" id="IPR044732">
    <property type="entry name" value="ArfGAP_SMAP1-like"/>
</dbReference>
<dbReference type="Pfam" id="PF01412">
    <property type="entry name" value="ArfGap"/>
    <property type="match status" value="1"/>
</dbReference>
<dbReference type="EMBL" id="ML121566">
    <property type="protein sequence ID" value="RPB20942.1"/>
    <property type="molecule type" value="Genomic_DNA"/>
</dbReference>
<dbReference type="SMART" id="SM00105">
    <property type="entry name" value="ArfGap"/>
    <property type="match status" value="1"/>
</dbReference>
<gene>
    <name evidence="4" type="ORF">L211DRAFT_791355</name>
</gene>
<dbReference type="InParanoid" id="A0A3N4LHM2"/>
<dbReference type="GO" id="GO:0005096">
    <property type="term" value="F:GTPase activator activity"/>
    <property type="evidence" value="ECO:0007669"/>
    <property type="project" value="InterPro"/>
</dbReference>
<proteinExistence type="predicted"/>
<dbReference type="SUPFAM" id="SSF57863">
    <property type="entry name" value="ArfGap/RecO-like zinc finger"/>
    <property type="match status" value="1"/>
</dbReference>
<dbReference type="InterPro" id="IPR001164">
    <property type="entry name" value="ArfGAP_dom"/>
</dbReference>
<dbReference type="OrthoDB" id="10266696at2759"/>
<keyword evidence="1" id="KW-0479">Metal-binding</keyword>
<feature type="compositionally biased region" description="Pro residues" evidence="2">
    <location>
        <begin position="304"/>
        <end position="313"/>
    </location>
</feature>
<dbReference type="Proteomes" id="UP000267821">
    <property type="component" value="Unassembled WGS sequence"/>
</dbReference>
<dbReference type="PROSITE" id="PS50115">
    <property type="entry name" value="ARFGAP"/>
    <property type="match status" value="1"/>
</dbReference>
<protein>
    <submittedName>
        <fullName evidence="4">ArfGap-domain-containing protein</fullName>
    </submittedName>
</protein>
<dbReference type="GO" id="GO:0008270">
    <property type="term" value="F:zinc ion binding"/>
    <property type="evidence" value="ECO:0007669"/>
    <property type="project" value="UniProtKB-KW"/>
</dbReference>
<reference evidence="4 5" key="1">
    <citation type="journal article" date="2018" name="Nat. Ecol. Evol.">
        <title>Pezizomycetes genomes reveal the molecular basis of ectomycorrhizal truffle lifestyle.</title>
        <authorList>
            <person name="Murat C."/>
            <person name="Payen T."/>
            <person name="Noel B."/>
            <person name="Kuo A."/>
            <person name="Morin E."/>
            <person name="Chen J."/>
            <person name="Kohler A."/>
            <person name="Krizsan K."/>
            <person name="Balestrini R."/>
            <person name="Da Silva C."/>
            <person name="Montanini B."/>
            <person name="Hainaut M."/>
            <person name="Levati E."/>
            <person name="Barry K.W."/>
            <person name="Belfiori B."/>
            <person name="Cichocki N."/>
            <person name="Clum A."/>
            <person name="Dockter R.B."/>
            <person name="Fauchery L."/>
            <person name="Guy J."/>
            <person name="Iotti M."/>
            <person name="Le Tacon F."/>
            <person name="Lindquist E.A."/>
            <person name="Lipzen A."/>
            <person name="Malagnac F."/>
            <person name="Mello A."/>
            <person name="Molinier V."/>
            <person name="Miyauchi S."/>
            <person name="Poulain J."/>
            <person name="Riccioni C."/>
            <person name="Rubini A."/>
            <person name="Sitrit Y."/>
            <person name="Splivallo R."/>
            <person name="Traeger S."/>
            <person name="Wang M."/>
            <person name="Zifcakova L."/>
            <person name="Wipf D."/>
            <person name="Zambonelli A."/>
            <person name="Paolocci F."/>
            <person name="Nowrousian M."/>
            <person name="Ottonello S."/>
            <person name="Baldrian P."/>
            <person name="Spatafora J.W."/>
            <person name="Henrissat B."/>
            <person name="Nagy L.G."/>
            <person name="Aury J.M."/>
            <person name="Wincker P."/>
            <person name="Grigoriev I.V."/>
            <person name="Bonfante P."/>
            <person name="Martin F.M."/>
        </authorList>
    </citation>
    <scope>NUCLEOTIDE SEQUENCE [LARGE SCALE GENOMIC DNA]</scope>
    <source>
        <strain evidence="4 5">ATCC MYA-4762</strain>
    </source>
</reference>